<dbReference type="InterPro" id="IPR036250">
    <property type="entry name" value="AcylCo_DH-like_C"/>
</dbReference>
<evidence type="ECO:0000259" key="9">
    <source>
        <dbReference type="Pfam" id="PF02770"/>
    </source>
</evidence>
<reference evidence="12" key="1">
    <citation type="journal article" date="2019" name="Int. J. Syst. Evol. Microbiol.">
        <title>The Global Catalogue of Microorganisms (GCM) 10K type strain sequencing project: providing services to taxonomists for standard genome sequencing and annotation.</title>
        <authorList>
            <consortium name="The Broad Institute Genomics Platform"/>
            <consortium name="The Broad Institute Genome Sequencing Center for Infectious Disease"/>
            <person name="Wu L."/>
            <person name="Ma J."/>
        </authorList>
    </citation>
    <scope>NUCLEOTIDE SEQUENCE [LARGE SCALE GENOMIC DNA]</scope>
    <source>
        <strain evidence="12">JCM 17458</strain>
    </source>
</reference>
<evidence type="ECO:0000256" key="1">
    <source>
        <dbReference type="ARBA" id="ARBA00001974"/>
    </source>
</evidence>
<dbReference type="Pfam" id="PF02770">
    <property type="entry name" value="Acyl-CoA_dh_M"/>
    <property type="match status" value="1"/>
</dbReference>
<dbReference type="PANTHER" id="PTHR48083:SF13">
    <property type="entry name" value="ACYL-COA DEHYDROGENASE FAMILY MEMBER 11"/>
    <property type="match status" value="1"/>
</dbReference>
<dbReference type="InterPro" id="IPR009100">
    <property type="entry name" value="AcylCoA_DH/oxidase_NM_dom_sf"/>
</dbReference>
<accession>A0ABP8EK64</accession>
<comment type="similarity">
    <text evidence="2 7">Belongs to the acyl-CoA dehydrogenase family.</text>
</comment>
<dbReference type="InterPro" id="IPR006091">
    <property type="entry name" value="Acyl-CoA_Oxase/DH_mid-dom"/>
</dbReference>
<sequence>MSWNFSTEPEFEKKLEWMRRFVREEIIPLEVADLPEAAFKQHTDKLKQQVKDQGLWAAHLEPELGGGGFGQLKLGLMHEILGQSVFAPPIFGNNAPDSGNAELLAIGGDEWQKERWMKPLLNGEIRSCFSMTEPGAGADPTQLSTRAVREGDEYVINGHKWFSSNGSHADFFIVMVVTDPDAEPHRRASMILVDRDTPGVNILRDIPVMGHSAAAGDKGHAEILYEDVRVPVSHLVGEEGDGFMLAQQRLGPGRIHHAMRWLGQGQRAFDIMCERVVSRKVSGGLLKDKQMIQDMVATSKAELEAARLLTLQAAWKMDQGGTKAALTDIAIIKFWGAQVLYNVIDRAIQVHGSLGITGDLPLEEMYRNARAARIYDGPDEVHKVTVSRRVLRDYEPTEVPSEHIPTRAEEAKKKFAEYLEAVS</sequence>
<evidence type="ECO:0000256" key="5">
    <source>
        <dbReference type="ARBA" id="ARBA00022827"/>
    </source>
</evidence>
<evidence type="ECO:0000259" key="8">
    <source>
        <dbReference type="Pfam" id="PF00441"/>
    </source>
</evidence>
<comment type="subunit">
    <text evidence="3">Homodimer.</text>
</comment>
<evidence type="ECO:0000313" key="11">
    <source>
        <dbReference type="EMBL" id="GAA4284352.1"/>
    </source>
</evidence>
<organism evidence="11 12">
    <name type="scientific">Brevibacterium daeguense</name>
    <dbReference type="NCBI Taxonomy" id="909936"/>
    <lineage>
        <taxon>Bacteria</taxon>
        <taxon>Bacillati</taxon>
        <taxon>Actinomycetota</taxon>
        <taxon>Actinomycetes</taxon>
        <taxon>Micrococcales</taxon>
        <taxon>Brevibacteriaceae</taxon>
        <taxon>Brevibacterium</taxon>
    </lineage>
</organism>
<dbReference type="InterPro" id="IPR037069">
    <property type="entry name" value="AcylCoA_DH/ox_N_sf"/>
</dbReference>
<protein>
    <submittedName>
        <fullName evidence="11">Acyl-CoA dehydrogenase family protein</fullName>
    </submittedName>
</protein>
<keyword evidence="5 7" id="KW-0274">FAD</keyword>
<evidence type="ECO:0000256" key="4">
    <source>
        <dbReference type="ARBA" id="ARBA00022630"/>
    </source>
</evidence>
<evidence type="ECO:0000313" key="12">
    <source>
        <dbReference type="Proteomes" id="UP001501586"/>
    </source>
</evidence>
<dbReference type="InterPro" id="IPR009075">
    <property type="entry name" value="AcylCo_DH/oxidase_C"/>
</dbReference>
<proteinExistence type="inferred from homology"/>
<evidence type="ECO:0000259" key="10">
    <source>
        <dbReference type="Pfam" id="PF02771"/>
    </source>
</evidence>
<dbReference type="InterPro" id="IPR046373">
    <property type="entry name" value="Acyl-CoA_Oxase/DH_mid-dom_sf"/>
</dbReference>
<dbReference type="Pfam" id="PF00441">
    <property type="entry name" value="Acyl-CoA_dh_1"/>
    <property type="match status" value="1"/>
</dbReference>
<evidence type="ECO:0000256" key="7">
    <source>
        <dbReference type="RuleBase" id="RU362125"/>
    </source>
</evidence>
<dbReference type="RefSeq" id="WP_236865983.1">
    <property type="nucleotide sequence ID" value="NZ_BAABAZ010000006.1"/>
</dbReference>
<dbReference type="Gene3D" id="2.40.110.10">
    <property type="entry name" value="Butyryl-CoA Dehydrogenase, subunit A, domain 2"/>
    <property type="match status" value="1"/>
</dbReference>
<dbReference type="Proteomes" id="UP001501586">
    <property type="component" value="Unassembled WGS sequence"/>
</dbReference>
<dbReference type="Gene3D" id="1.10.540.10">
    <property type="entry name" value="Acyl-CoA dehydrogenase/oxidase, N-terminal domain"/>
    <property type="match status" value="1"/>
</dbReference>
<feature type="domain" description="Acyl-CoA oxidase/dehydrogenase middle" evidence="9">
    <location>
        <begin position="128"/>
        <end position="215"/>
    </location>
</feature>
<keyword evidence="4 7" id="KW-0285">Flavoprotein</keyword>
<comment type="cofactor">
    <cofactor evidence="1 7">
        <name>FAD</name>
        <dbReference type="ChEBI" id="CHEBI:57692"/>
    </cofactor>
</comment>
<comment type="caution">
    <text evidence="11">The sequence shown here is derived from an EMBL/GenBank/DDBJ whole genome shotgun (WGS) entry which is preliminary data.</text>
</comment>
<dbReference type="PANTHER" id="PTHR48083">
    <property type="entry name" value="MEDIUM-CHAIN SPECIFIC ACYL-COA DEHYDROGENASE, MITOCHONDRIAL-RELATED"/>
    <property type="match status" value="1"/>
</dbReference>
<dbReference type="InterPro" id="IPR013786">
    <property type="entry name" value="AcylCoA_DH/ox_N"/>
</dbReference>
<keyword evidence="12" id="KW-1185">Reference proteome</keyword>
<dbReference type="Gene3D" id="1.20.140.10">
    <property type="entry name" value="Butyryl-CoA Dehydrogenase, subunit A, domain 3"/>
    <property type="match status" value="1"/>
</dbReference>
<dbReference type="SUPFAM" id="SSF47203">
    <property type="entry name" value="Acyl-CoA dehydrogenase C-terminal domain-like"/>
    <property type="match status" value="1"/>
</dbReference>
<dbReference type="Pfam" id="PF02771">
    <property type="entry name" value="Acyl-CoA_dh_N"/>
    <property type="match status" value="1"/>
</dbReference>
<dbReference type="InterPro" id="IPR050741">
    <property type="entry name" value="Acyl-CoA_dehydrogenase"/>
</dbReference>
<evidence type="ECO:0000256" key="2">
    <source>
        <dbReference type="ARBA" id="ARBA00009347"/>
    </source>
</evidence>
<dbReference type="EMBL" id="BAABAZ010000006">
    <property type="protein sequence ID" value="GAA4284352.1"/>
    <property type="molecule type" value="Genomic_DNA"/>
</dbReference>
<gene>
    <name evidence="11" type="ORF">GCM10022261_18830</name>
</gene>
<dbReference type="SUPFAM" id="SSF56645">
    <property type="entry name" value="Acyl-CoA dehydrogenase NM domain-like"/>
    <property type="match status" value="1"/>
</dbReference>
<evidence type="ECO:0000256" key="6">
    <source>
        <dbReference type="ARBA" id="ARBA00023002"/>
    </source>
</evidence>
<keyword evidence="6 7" id="KW-0560">Oxidoreductase</keyword>
<feature type="domain" description="Acyl-CoA dehydrogenase/oxidase C-terminal" evidence="8">
    <location>
        <begin position="240"/>
        <end position="391"/>
    </location>
</feature>
<feature type="domain" description="Acyl-CoA dehydrogenase/oxidase N-terminal" evidence="10">
    <location>
        <begin position="15"/>
        <end position="124"/>
    </location>
</feature>
<evidence type="ECO:0000256" key="3">
    <source>
        <dbReference type="ARBA" id="ARBA00011738"/>
    </source>
</evidence>
<name>A0ABP8EK64_9MICO</name>